<feature type="region of interest" description="Disordered" evidence="1">
    <location>
        <begin position="81"/>
        <end position="102"/>
    </location>
</feature>
<protein>
    <submittedName>
        <fullName evidence="3">Putative lipoprotein</fullName>
    </submittedName>
</protein>
<keyword evidence="2" id="KW-0732">Signal</keyword>
<dbReference type="HOGENOM" id="CLU_2272581_0_0_6"/>
<feature type="chain" id="PRO_5004234062" evidence="2">
    <location>
        <begin position="24"/>
        <end position="102"/>
    </location>
</feature>
<dbReference type="KEGG" id="cps:CPS_3119"/>
<dbReference type="STRING" id="167879.CPS_3119"/>
<evidence type="ECO:0000313" key="3">
    <source>
        <dbReference type="EMBL" id="AAZ24012.1"/>
    </source>
</evidence>
<keyword evidence="3" id="KW-0449">Lipoprotein</keyword>
<evidence type="ECO:0000256" key="2">
    <source>
        <dbReference type="SAM" id="SignalP"/>
    </source>
</evidence>
<dbReference type="Proteomes" id="UP000000547">
    <property type="component" value="Chromosome"/>
</dbReference>
<dbReference type="PROSITE" id="PS51257">
    <property type="entry name" value="PROKAR_LIPOPROTEIN"/>
    <property type="match status" value="1"/>
</dbReference>
<feature type="compositionally biased region" description="Basic and acidic residues" evidence="1">
    <location>
        <begin position="84"/>
        <end position="102"/>
    </location>
</feature>
<dbReference type="EMBL" id="CP000083">
    <property type="protein sequence ID" value="AAZ24012.1"/>
    <property type="molecule type" value="Genomic_DNA"/>
</dbReference>
<feature type="signal peptide" evidence="2">
    <location>
        <begin position="1"/>
        <end position="23"/>
    </location>
</feature>
<evidence type="ECO:0000256" key="1">
    <source>
        <dbReference type="SAM" id="MobiDB-lite"/>
    </source>
</evidence>
<evidence type="ECO:0000313" key="4">
    <source>
        <dbReference type="Proteomes" id="UP000000547"/>
    </source>
</evidence>
<organism evidence="3 4">
    <name type="scientific">Colwellia psychrerythraea (strain 34H / ATCC BAA-681)</name>
    <name type="common">Vibrio psychroerythus</name>
    <dbReference type="NCBI Taxonomy" id="167879"/>
    <lineage>
        <taxon>Bacteria</taxon>
        <taxon>Pseudomonadati</taxon>
        <taxon>Pseudomonadota</taxon>
        <taxon>Gammaproteobacteria</taxon>
        <taxon>Alteromonadales</taxon>
        <taxon>Colwelliaceae</taxon>
        <taxon>Colwellia</taxon>
    </lineage>
</organism>
<gene>
    <name evidence="3" type="ordered locus">CPS_3119</name>
</gene>
<reference evidence="3" key="1">
    <citation type="journal article" date="2005" name="Proc. Natl. Acad. Sci. U.S.A.">
        <title>The psychrophilic lifestyle as revealed by the genome sequence of Colwellia psychrerythraea 34H through genomic and proteomic analyses.</title>
        <authorList>
            <person name="Methe B.A."/>
            <person name="Nelson K.E."/>
            <person name="Deming J.W."/>
            <person name="Momen B."/>
            <person name="Melamud E."/>
            <person name="Zhang X."/>
            <person name="Moult J."/>
            <person name="Madupu R."/>
            <person name="Nelson W.C."/>
            <person name="Dodson R.J."/>
            <person name="Brinkac L.M."/>
            <person name="Daugherty S.C."/>
            <person name="Durkin A.S."/>
            <person name="DeBoy R.T."/>
            <person name="Kolonay J.F."/>
            <person name="Sullivan S.A."/>
            <person name="Zhou L."/>
            <person name="Davidsen T.M."/>
            <person name="Wu M."/>
            <person name="Huston A.L."/>
            <person name="Lewis M."/>
            <person name="Weaver B."/>
            <person name="Weidman J.F."/>
            <person name="Khouri H."/>
            <person name="Utterback T.R."/>
            <person name="Feldblyum T.V."/>
            <person name="Fraser C.M."/>
        </authorList>
    </citation>
    <scope>NUCLEOTIDE SEQUENCE [LARGE SCALE GENOMIC DNA]</scope>
    <source>
        <strain evidence="3">34H</strain>
    </source>
</reference>
<proteinExistence type="predicted"/>
<sequence length="102" mass="11292">MFRWLIYVFILANLSGCVTPVSSSCMDSQKHQNPNANTPHNTSKCSATDAAVYVMAATLKTLEDKTTKADVKEAVKCSDMVGKSQKECVRKEKKSYDPLDEL</sequence>
<name>Q47ZF4_COLP3</name>
<dbReference type="AlphaFoldDB" id="Q47ZF4"/>
<accession>Q47ZF4</accession>